<evidence type="ECO:0000313" key="3">
    <source>
        <dbReference type="EMBL" id="WQH13574.1"/>
    </source>
</evidence>
<evidence type="ECO:0000256" key="2">
    <source>
        <dbReference type="SAM" id="MobiDB-lite"/>
    </source>
</evidence>
<feature type="region of interest" description="Disordered" evidence="2">
    <location>
        <begin position="16"/>
        <end position="44"/>
    </location>
</feature>
<keyword evidence="1" id="KW-0175">Coiled coil</keyword>
<dbReference type="EMBL" id="CP140255">
    <property type="protein sequence ID" value="WQH13574.1"/>
    <property type="molecule type" value="Genomic_DNA"/>
</dbReference>
<evidence type="ECO:0008006" key="5">
    <source>
        <dbReference type="Google" id="ProtNLM"/>
    </source>
</evidence>
<dbReference type="Proteomes" id="UP001324794">
    <property type="component" value="Chromosome"/>
</dbReference>
<organism evidence="3 4">
    <name type="scientific">Vreelandella neptunia</name>
    <dbReference type="NCBI Taxonomy" id="115551"/>
    <lineage>
        <taxon>Bacteria</taxon>
        <taxon>Pseudomonadati</taxon>
        <taxon>Pseudomonadota</taxon>
        <taxon>Gammaproteobacteria</taxon>
        <taxon>Oceanospirillales</taxon>
        <taxon>Halomonadaceae</taxon>
        <taxon>Vreelandella</taxon>
    </lineage>
</organism>
<evidence type="ECO:0000313" key="4">
    <source>
        <dbReference type="Proteomes" id="UP001324794"/>
    </source>
</evidence>
<proteinExistence type="predicted"/>
<reference evidence="3 4" key="1">
    <citation type="submission" date="2023-11" db="EMBL/GenBank/DDBJ databases">
        <title>MicrobeMod: A computational toolkit for identifying prokaryotic methylation and restriction-modification with nanopore sequencing.</title>
        <authorList>
            <person name="Crits-Christoph A."/>
            <person name="Kang S.C."/>
            <person name="Lee H."/>
            <person name="Ostrov N."/>
        </authorList>
    </citation>
    <scope>NUCLEOTIDE SEQUENCE [LARGE SCALE GENOMIC DNA]</scope>
    <source>
        <strain evidence="3 4">ATCC BAA-805</strain>
    </source>
</reference>
<name>A0ABZ0YN57_9GAMM</name>
<evidence type="ECO:0000256" key="1">
    <source>
        <dbReference type="SAM" id="Coils"/>
    </source>
</evidence>
<feature type="compositionally biased region" description="Low complexity" evidence="2">
    <location>
        <begin position="185"/>
        <end position="194"/>
    </location>
</feature>
<gene>
    <name evidence="3" type="ORF">SR894_03300</name>
</gene>
<feature type="coiled-coil region" evidence="1">
    <location>
        <begin position="260"/>
        <end position="298"/>
    </location>
</feature>
<accession>A0ABZ0YN57</accession>
<feature type="compositionally biased region" description="Basic and acidic residues" evidence="2">
    <location>
        <begin position="201"/>
        <end position="213"/>
    </location>
</feature>
<dbReference type="RefSeq" id="WP_223287880.1">
    <property type="nucleotide sequence ID" value="NZ_CP140255.1"/>
</dbReference>
<feature type="region of interest" description="Disordered" evidence="2">
    <location>
        <begin position="154"/>
        <end position="250"/>
    </location>
</feature>
<feature type="compositionally biased region" description="Polar residues" evidence="2">
    <location>
        <begin position="163"/>
        <end position="184"/>
    </location>
</feature>
<feature type="compositionally biased region" description="Polar residues" evidence="2">
    <location>
        <begin position="231"/>
        <end position="246"/>
    </location>
</feature>
<protein>
    <recommendedName>
        <fullName evidence="5">Peroxin-14</fullName>
    </recommendedName>
</protein>
<sequence length="333" mass="35215">MKIGFSSFTLINQRQDKPQFLASTRAEPQKREPAAAPAEEDPFTKRLKKQQEALEKLASLPTPKEAAQQQATNKVGFLRQRIEMLKAMMAFASPEQLKNMAKELKSIARELAGAAKLLNNQGGGGAGMTAIPSVVATPAVPTTAVPTTAVQTTAAQPAVTQTSGAESAGAQTGGNESTQATVSSDAQQAEANAETAEDDAEKAAEQEAEKAAGESDGDESTELSVLPSLPTLIQNEDNRSKSNGPSASEHALRGVLTDAQKALREAVNELKIRLNEEDKEARRELKKAEEAMDKTDRVVAASTSEALYSSLGQLLPTSLDDVSVSTTSINIEV</sequence>
<keyword evidence="4" id="KW-1185">Reference proteome</keyword>